<keyword evidence="9" id="KW-1185">Reference proteome</keyword>
<keyword evidence="3 6" id="KW-0812">Transmembrane</keyword>
<accession>A0ABV7CLZ9</accession>
<dbReference type="Gene3D" id="1.20.1250.20">
    <property type="entry name" value="MFS general substrate transporter like domains"/>
    <property type="match status" value="2"/>
</dbReference>
<dbReference type="PROSITE" id="PS50850">
    <property type="entry name" value="MFS"/>
    <property type="match status" value="1"/>
</dbReference>
<feature type="transmembrane region" description="Helical" evidence="6">
    <location>
        <begin position="97"/>
        <end position="119"/>
    </location>
</feature>
<dbReference type="InterPro" id="IPR011701">
    <property type="entry name" value="MFS"/>
</dbReference>
<name>A0ABV7CLZ9_9GAMM</name>
<dbReference type="RefSeq" id="WP_377125509.1">
    <property type="nucleotide sequence ID" value="NZ_JBHRSD010000026.1"/>
</dbReference>
<feature type="transmembrane region" description="Helical" evidence="6">
    <location>
        <begin position="7"/>
        <end position="33"/>
    </location>
</feature>
<evidence type="ECO:0000259" key="7">
    <source>
        <dbReference type="PROSITE" id="PS50850"/>
    </source>
</evidence>
<evidence type="ECO:0000256" key="6">
    <source>
        <dbReference type="SAM" id="Phobius"/>
    </source>
</evidence>
<protein>
    <submittedName>
        <fullName evidence="8">MFS transporter</fullName>
    </submittedName>
</protein>
<dbReference type="SUPFAM" id="SSF103473">
    <property type="entry name" value="MFS general substrate transporter"/>
    <property type="match status" value="1"/>
</dbReference>
<reference evidence="9" key="1">
    <citation type="journal article" date="2019" name="Int. J. Syst. Evol. Microbiol.">
        <title>The Global Catalogue of Microorganisms (GCM) 10K type strain sequencing project: providing services to taxonomists for standard genome sequencing and annotation.</title>
        <authorList>
            <consortium name="The Broad Institute Genomics Platform"/>
            <consortium name="The Broad Institute Genome Sequencing Center for Infectious Disease"/>
            <person name="Wu L."/>
            <person name="Ma J."/>
        </authorList>
    </citation>
    <scope>NUCLEOTIDE SEQUENCE [LARGE SCALE GENOMIC DNA]</scope>
    <source>
        <strain evidence="9">KCTC 42730</strain>
    </source>
</reference>
<feature type="transmembrane region" description="Helical" evidence="6">
    <location>
        <begin position="72"/>
        <end position="91"/>
    </location>
</feature>
<keyword evidence="5 6" id="KW-0472">Membrane</keyword>
<evidence type="ECO:0000313" key="8">
    <source>
        <dbReference type="EMBL" id="MFC3033675.1"/>
    </source>
</evidence>
<evidence type="ECO:0000313" key="9">
    <source>
        <dbReference type="Proteomes" id="UP001595453"/>
    </source>
</evidence>
<feature type="domain" description="Major facilitator superfamily (MFS) profile" evidence="7">
    <location>
        <begin position="7"/>
        <end position="400"/>
    </location>
</feature>
<feature type="transmembrane region" description="Helical" evidence="6">
    <location>
        <begin position="131"/>
        <end position="155"/>
    </location>
</feature>
<evidence type="ECO:0000256" key="4">
    <source>
        <dbReference type="ARBA" id="ARBA00022989"/>
    </source>
</evidence>
<dbReference type="PANTHER" id="PTHR43702">
    <property type="entry name" value="L-FUCOSE-PROTON SYMPORTER"/>
    <property type="match status" value="1"/>
</dbReference>
<dbReference type="InterPro" id="IPR036259">
    <property type="entry name" value="MFS_trans_sf"/>
</dbReference>
<feature type="transmembrane region" description="Helical" evidence="6">
    <location>
        <begin position="45"/>
        <end position="65"/>
    </location>
</feature>
<organism evidence="8 9">
    <name type="scientific">Pseudoalteromonas fenneropenaei</name>
    <dbReference type="NCBI Taxonomy" id="1737459"/>
    <lineage>
        <taxon>Bacteria</taxon>
        <taxon>Pseudomonadati</taxon>
        <taxon>Pseudomonadota</taxon>
        <taxon>Gammaproteobacteria</taxon>
        <taxon>Alteromonadales</taxon>
        <taxon>Pseudoalteromonadaceae</taxon>
        <taxon>Pseudoalteromonas</taxon>
    </lineage>
</organism>
<evidence type="ECO:0000256" key="5">
    <source>
        <dbReference type="ARBA" id="ARBA00023136"/>
    </source>
</evidence>
<evidence type="ECO:0000256" key="2">
    <source>
        <dbReference type="ARBA" id="ARBA00022475"/>
    </source>
</evidence>
<feature type="transmembrane region" description="Helical" evidence="6">
    <location>
        <begin position="228"/>
        <end position="249"/>
    </location>
</feature>
<dbReference type="Proteomes" id="UP001595453">
    <property type="component" value="Unassembled WGS sequence"/>
</dbReference>
<dbReference type="EMBL" id="JBHRSD010000026">
    <property type="protein sequence ID" value="MFC3033675.1"/>
    <property type="molecule type" value="Genomic_DNA"/>
</dbReference>
<feature type="transmembrane region" description="Helical" evidence="6">
    <location>
        <begin position="269"/>
        <end position="287"/>
    </location>
</feature>
<dbReference type="PANTHER" id="PTHR43702:SF12">
    <property type="entry name" value="N-ACETYL GLUCOSAMINE TRANSPORTER NAGP"/>
    <property type="match status" value="1"/>
</dbReference>
<dbReference type="InterPro" id="IPR020846">
    <property type="entry name" value="MFS_dom"/>
</dbReference>
<keyword evidence="2" id="KW-1003">Cell membrane</keyword>
<evidence type="ECO:0000256" key="1">
    <source>
        <dbReference type="ARBA" id="ARBA00004429"/>
    </source>
</evidence>
<sequence>MKINVPVVILVIATFFAISFITNILGPIFPALISSFEIGLTLAGLFPFAFFIAYGVMSIPAGLLVQRYGEKATMLAAFLLAMLGALTFALWPYFAVAMGALFCIGTAMALLQVAINPLLRSSGGSQHFAAFSVLAQLAFGAAATLSPLVFSYLVQGIAEQQGVGAWFAGLVPADMSWVVMYWLFALVCVLLLVWIALTPITRTARQADETVEAAQTWHYFKHPTVIKFFFAIVAYVALEQGIANSISVLLQQYHQVDPNTQGAEVVSQFWLMLTLGCLFGLVLLKLFDAQRVLMVFALSAAIALLMAVFGNKSWALLAFPACGFFLSIMWSVLFSLALNSLASGHGAVAGILCTGIVGGAIASPIIGLLAQWSGSLQLAMLVLLLPLGYILSVGIWAKPLVRNHTLGLFSKRAASKPEPA</sequence>
<feature type="transmembrane region" description="Helical" evidence="6">
    <location>
        <begin position="376"/>
        <end position="397"/>
    </location>
</feature>
<dbReference type="InterPro" id="IPR050375">
    <property type="entry name" value="MFS_TsgA-like"/>
</dbReference>
<feature type="transmembrane region" description="Helical" evidence="6">
    <location>
        <begin position="315"/>
        <end position="336"/>
    </location>
</feature>
<dbReference type="Pfam" id="PF07690">
    <property type="entry name" value="MFS_1"/>
    <property type="match status" value="1"/>
</dbReference>
<comment type="caution">
    <text evidence="8">The sequence shown here is derived from an EMBL/GenBank/DDBJ whole genome shotgun (WGS) entry which is preliminary data.</text>
</comment>
<evidence type="ECO:0000256" key="3">
    <source>
        <dbReference type="ARBA" id="ARBA00022692"/>
    </source>
</evidence>
<proteinExistence type="predicted"/>
<comment type="subcellular location">
    <subcellularLocation>
        <location evidence="1">Cell inner membrane</location>
        <topology evidence="1">Multi-pass membrane protein</topology>
    </subcellularLocation>
</comment>
<feature type="transmembrane region" description="Helical" evidence="6">
    <location>
        <begin position="175"/>
        <end position="197"/>
    </location>
</feature>
<gene>
    <name evidence="8" type="ORF">ACFOEE_14210</name>
</gene>
<feature type="transmembrane region" description="Helical" evidence="6">
    <location>
        <begin position="348"/>
        <end position="370"/>
    </location>
</feature>
<keyword evidence="4 6" id="KW-1133">Transmembrane helix</keyword>
<feature type="transmembrane region" description="Helical" evidence="6">
    <location>
        <begin position="292"/>
        <end position="309"/>
    </location>
</feature>